<dbReference type="RefSeq" id="WP_310536581.1">
    <property type="nucleotide sequence ID" value="NZ_BAAAOC010000092.1"/>
</dbReference>
<name>A0ABU1FRC7_9MICC</name>
<organism evidence="2 3">
    <name type="scientific">Nesterenkonia flava</name>
    <dbReference type="NCBI Taxonomy" id="469799"/>
    <lineage>
        <taxon>Bacteria</taxon>
        <taxon>Bacillati</taxon>
        <taxon>Actinomycetota</taxon>
        <taxon>Actinomycetes</taxon>
        <taxon>Micrococcales</taxon>
        <taxon>Micrococcaceae</taxon>
        <taxon>Nesterenkonia</taxon>
    </lineage>
</organism>
<reference evidence="3" key="1">
    <citation type="submission" date="2023-07" db="EMBL/GenBank/DDBJ databases">
        <title>Description of three actinobacteria isolated from air of manufacturing shop in a pharmaceutical factory.</title>
        <authorList>
            <person name="Zhang D.-F."/>
        </authorList>
    </citation>
    <scope>NUCLEOTIDE SEQUENCE [LARGE SCALE GENOMIC DNA]</scope>
    <source>
        <strain evidence="3">CCTCC AB 207010</strain>
    </source>
</reference>
<proteinExistence type="predicted"/>
<protein>
    <submittedName>
        <fullName evidence="2">Uncharacterized protein</fullName>
    </submittedName>
</protein>
<evidence type="ECO:0000313" key="3">
    <source>
        <dbReference type="Proteomes" id="UP001260872"/>
    </source>
</evidence>
<sequence length="86" mass="10080">MTNSPEIPDVETQLARILLEAEESIAELRHELVKIQQERMQHEEVDKLEEHLAAATVRWSEIRVFFRLMLQELRGGRADAGQEEER</sequence>
<accession>A0ABU1FRC7</accession>
<evidence type="ECO:0000256" key="1">
    <source>
        <dbReference type="SAM" id="Coils"/>
    </source>
</evidence>
<feature type="coiled-coil region" evidence="1">
    <location>
        <begin position="18"/>
        <end position="45"/>
    </location>
</feature>
<keyword evidence="1" id="KW-0175">Coiled coil</keyword>
<evidence type="ECO:0000313" key="2">
    <source>
        <dbReference type="EMBL" id="MDR5711194.1"/>
    </source>
</evidence>
<keyword evidence="3" id="KW-1185">Reference proteome</keyword>
<dbReference type="Proteomes" id="UP001260872">
    <property type="component" value="Unassembled WGS sequence"/>
</dbReference>
<comment type="caution">
    <text evidence="2">The sequence shown here is derived from an EMBL/GenBank/DDBJ whole genome shotgun (WGS) entry which is preliminary data.</text>
</comment>
<dbReference type="EMBL" id="JAVKGT010000006">
    <property type="protein sequence ID" value="MDR5711194.1"/>
    <property type="molecule type" value="Genomic_DNA"/>
</dbReference>
<gene>
    <name evidence="2" type="ORF">RH857_03435</name>
</gene>